<evidence type="ECO:0000313" key="5">
    <source>
        <dbReference type="Proteomes" id="UP000647172"/>
    </source>
</evidence>
<dbReference type="Proteomes" id="UP000647172">
    <property type="component" value="Unassembled WGS sequence"/>
</dbReference>
<dbReference type="Gene3D" id="2.130.10.130">
    <property type="entry name" value="Integrin alpha, N-terminal"/>
    <property type="match status" value="1"/>
</dbReference>
<reference evidence="4" key="1">
    <citation type="submission" date="2021-01" db="EMBL/GenBank/DDBJ databases">
        <title>Whole genome shotgun sequence of Actinoplanes nipponensis NBRC 14063.</title>
        <authorList>
            <person name="Komaki H."/>
            <person name="Tamura T."/>
        </authorList>
    </citation>
    <scope>NUCLEOTIDE SEQUENCE</scope>
    <source>
        <strain evidence="4">NBRC 14063</strain>
    </source>
</reference>
<dbReference type="PANTHER" id="PTHR46580">
    <property type="entry name" value="SENSOR KINASE-RELATED"/>
    <property type="match status" value="1"/>
</dbReference>
<protein>
    <recommendedName>
        <fullName evidence="6">Hemolysin type calcium-binding protein</fullName>
    </recommendedName>
</protein>
<dbReference type="InterPro" id="IPR001343">
    <property type="entry name" value="Hemolysn_Ca-bd"/>
</dbReference>
<gene>
    <name evidence="4" type="ORF">Ani05nite_51880</name>
</gene>
<accession>A0A919JRI5</accession>
<keyword evidence="1 3" id="KW-0732">Signal</keyword>
<sequence>MRSTVCALACLILVGAASPASAEVSVPPPVTFVATGSLPIQGTLLLGDVTGDGDPDLVTDKAVFVGGPGASFQPVPTVTPTGAQYLGDVNGDGRDDAIVLDSAAELLHVTYGTSQGTFAGGATVSVRITGGPRRVDAVVVADFNGDGHPDLGTARRGGVAIFLGSAGGTFTRGSGAAGTSMPYINVVDADDMDHDGFIDIVVDSNADGGGHIVELVRGNGDGTFQPPQRILGYPADEPQIGDFNGDGHRDVAFRRDAELLVGLGDGHGAFPAITPVPVGPDGLHPWRRGVGDVDGNGRADIVTAVDATQATVLLSQAPVEMECTATGGSVSIPAGATVRSSNPAVLPPGRISVTAGTVTIRPVAGRSTLTVTPPGASPRTFTVVAGSSGDDTITGTEGADLVFPGKGRDVTATLGGDDLVCDAGGDDRITTGAGNDVASGGRGRDTISTGAGADTLLGGPGDDTLTGGPDADRFAGGGGRDITDLTPAQGDR</sequence>
<evidence type="ECO:0000256" key="3">
    <source>
        <dbReference type="SAM" id="SignalP"/>
    </source>
</evidence>
<feature type="signal peptide" evidence="3">
    <location>
        <begin position="1"/>
        <end position="22"/>
    </location>
</feature>
<dbReference type="SUPFAM" id="SSF69318">
    <property type="entry name" value="Integrin alpha N-terminal domain"/>
    <property type="match status" value="1"/>
</dbReference>
<dbReference type="PRINTS" id="PR00313">
    <property type="entry name" value="CABNDNGRPT"/>
</dbReference>
<dbReference type="AlphaFoldDB" id="A0A919JRI5"/>
<dbReference type="InterPro" id="IPR028994">
    <property type="entry name" value="Integrin_alpha_N"/>
</dbReference>
<organism evidence="4 5">
    <name type="scientific">Actinoplanes nipponensis</name>
    <dbReference type="NCBI Taxonomy" id="135950"/>
    <lineage>
        <taxon>Bacteria</taxon>
        <taxon>Bacillati</taxon>
        <taxon>Actinomycetota</taxon>
        <taxon>Actinomycetes</taxon>
        <taxon>Micromonosporales</taxon>
        <taxon>Micromonosporaceae</taxon>
        <taxon>Actinoplanes</taxon>
    </lineage>
</organism>
<dbReference type="PANTHER" id="PTHR46580:SF4">
    <property type="entry name" value="ATP_GTP-BINDING PROTEIN"/>
    <property type="match status" value="1"/>
</dbReference>
<evidence type="ECO:0000256" key="2">
    <source>
        <dbReference type="SAM" id="MobiDB-lite"/>
    </source>
</evidence>
<feature type="compositionally biased region" description="Low complexity" evidence="2">
    <location>
        <begin position="449"/>
        <end position="469"/>
    </location>
</feature>
<dbReference type="Gene3D" id="2.150.10.10">
    <property type="entry name" value="Serralysin-like metalloprotease, C-terminal"/>
    <property type="match status" value="1"/>
</dbReference>
<dbReference type="InterPro" id="IPR011049">
    <property type="entry name" value="Serralysin-like_metalloprot_C"/>
</dbReference>
<dbReference type="GO" id="GO:0005509">
    <property type="term" value="F:calcium ion binding"/>
    <property type="evidence" value="ECO:0007669"/>
    <property type="project" value="InterPro"/>
</dbReference>
<proteinExistence type="predicted"/>
<dbReference type="EMBL" id="BOMQ01000061">
    <property type="protein sequence ID" value="GIE51654.1"/>
    <property type="molecule type" value="Genomic_DNA"/>
</dbReference>
<evidence type="ECO:0008006" key="6">
    <source>
        <dbReference type="Google" id="ProtNLM"/>
    </source>
</evidence>
<dbReference type="InterPro" id="IPR013517">
    <property type="entry name" value="FG-GAP"/>
</dbReference>
<feature type="region of interest" description="Disordered" evidence="2">
    <location>
        <begin position="431"/>
        <end position="492"/>
    </location>
</feature>
<evidence type="ECO:0000313" key="4">
    <source>
        <dbReference type="EMBL" id="GIE51654.1"/>
    </source>
</evidence>
<dbReference type="Pfam" id="PF00353">
    <property type="entry name" value="HemolysinCabind"/>
    <property type="match status" value="3"/>
</dbReference>
<dbReference type="RefSeq" id="WP_203772385.1">
    <property type="nucleotide sequence ID" value="NZ_BAAAYJ010000097.1"/>
</dbReference>
<dbReference type="InterPro" id="IPR018511">
    <property type="entry name" value="Hemolysin-typ_Ca-bd_CS"/>
</dbReference>
<name>A0A919JRI5_9ACTN</name>
<dbReference type="Gene3D" id="2.40.128.340">
    <property type="match status" value="1"/>
</dbReference>
<feature type="chain" id="PRO_5037622437" description="Hemolysin type calcium-binding protein" evidence="3">
    <location>
        <begin position="23"/>
        <end position="492"/>
    </location>
</feature>
<keyword evidence="5" id="KW-1185">Reference proteome</keyword>
<comment type="caution">
    <text evidence="4">The sequence shown here is derived from an EMBL/GenBank/DDBJ whole genome shotgun (WGS) entry which is preliminary data.</text>
</comment>
<dbReference type="Pfam" id="PF13517">
    <property type="entry name" value="FG-GAP_3"/>
    <property type="match status" value="2"/>
</dbReference>
<evidence type="ECO:0000256" key="1">
    <source>
        <dbReference type="ARBA" id="ARBA00022729"/>
    </source>
</evidence>
<dbReference type="SUPFAM" id="SSF51120">
    <property type="entry name" value="beta-Roll"/>
    <property type="match status" value="1"/>
</dbReference>
<dbReference type="PROSITE" id="PS00330">
    <property type="entry name" value="HEMOLYSIN_CALCIUM"/>
    <property type="match status" value="2"/>
</dbReference>